<organism evidence="1 2">
    <name type="scientific">Yinghuangia soli</name>
    <dbReference type="NCBI Taxonomy" id="2908204"/>
    <lineage>
        <taxon>Bacteria</taxon>
        <taxon>Bacillati</taxon>
        <taxon>Actinomycetota</taxon>
        <taxon>Actinomycetes</taxon>
        <taxon>Kitasatosporales</taxon>
        <taxon>Streptomycetaceae</taxon>
        <taxon>Yinghuangia</taxon>
    </lineage>
</organism>
<dbReference type="EMBL" id="JAKFHA010000003">
    <property type="protein sequence ID" value="MCF2527325.1"/>
    <property type="molecule type" value="Genomic_DNA"/>
</dbReference>
<keyword evidence="2" id="KW-1185">Reference proteome</keyword>
<gene>
    <name evidence="1" type="ORF">LZ495_08875</name>
</gene>
<dbReference type="AlphaFoldDB" id="A0AA41TZI6"/>
<accession>A0AA41TZI6</accession>
<sequence>MGLTVRVYVVHPDGSTTETVAKKTLVAPHTITLVADPWRILGPQHEARDDTEA</sequence>
<proteinExistence type="predicted"/>
<dbReference type="RefSeq" id="WP_235051461.1">
    <property type="nucleotide sequence ID" value="NZ_JAKFHA010000003.1"/>
</dbReference>
<protein>
    <submittedName>
        <fullName evidence="1">Uncharacterized protein</fullName>
    </submittedName>
</protein>
<comment type="caution">
    <text evidence="1">The sequence shown here is derived from an EMBL/GenBank/DDBJ whole genome shotgun (WGS) entry which is preliminary data.</text>
</comment>
<evidence type="ECO:0000313" key="1">
    <source>
        <dbReference type="EMBL" id="MCF2527325.1"/>
    </source>
</evidence>
<dbReference type="Proteomes" id="UP001165378">
    <property type="component" value="Unassembled WGS sequence"/>
</dbReference>
<reference evidence="1" key="1">
    <citation type="submission" date="2022-01" db="EMBL/GenBank/DDBJ databases">
        <title>Genome-Based Taxonomic Classification of the Phylum Actinobacteria.</title>
        <authorList>
            <person name="Gao Y."/>
        </authorList>
    </citation>
    <scope>NUCLEOTIDE SEQUENCE</scope>
    <source>
        <strain evidence="1">KLBMP 8922</strain>
    </source>
</reference>
<evidence type="ECO:0000313" key="2">
    <source>
        <dbReference type="Proteomes" id="UP001165378"/>
    </source>
</evidence>
<name>A0AA41TZI6_9ACTN</name>